<dbReference type="eggNOG" id="COG1315">
    <property type="taxonomic scope" value="Bacteria"/>
</dbReference>
<keyword evidence="1" id="KW-0175">Coiled coil</keyword>
<proteinExistence type="predicted"/>
<reference evidence="2 3" key="1">
    <citation type="journal article" date="2003" name="Proc. Natl. Acad. Sci. U.S.A.">
        <title>Complete genome sequence and analysis of Wolinella succinogenes.</title>
        <authorList>
            <person name="Baar C."/>
            <person name="Eppinger M."/>
            <person name="Raddatz G."/>
            <person name="Simon JM."/>
            <person name="Lanz C."/>
            <person name="Klimmek O."/>
            <person name="Nandakumar R."/>
            <person name="Gross R."/>
            <person name="Rosinus A."/>
            <person name="Keller H."/>
            <person name="Jagtap P."/>
            <person name="Linke B."/>
            <person name="Meyer F."/>
            <person name="Lederer H."/>
            <person name="Schuster S.C."/>
        </authorList>
    </citation>
    <scope>NUCLEOTIDE SEQUENCE [LARGE SCALE GENOMIC DNA]</scope>
    <source>
        <strain evidence="3">ATCC 29543 / DSM 1740 / CCUG 13145 / JCM 31913 / LMG 7466 / NCTC 11488 / FDC 602W</strain>
    </source>
</reference>
<feature type="coiled-coil region" evidence="1">
    <location>
        <begin position="507"/>
        <end position="544"/>
    </location>
</feature>
<keyword evidence="3" id="KW-1185">Reference proteome</keyword>
<sequence length="605" mass="68535">MQEIVEVCSDIGATIKRLAKKHKIHPRKIDFEILGLNTFLIKGEELQKVSAQALYEIAYSPYEMRQFYKVRFFVRGKELEPFLFSIRSEEEGTKLIAAISLERLPALDEKFIPTLKHFLQKRMALGGYIWGLGGKRMEEEIARFFATLLKRSALKGGAVKLTLCELRIPEAIKPASLKLLSKPYGQGRLLEGSELLEGAILKVEAGEVILRYRKPTYKAAWRSCKGEWFGEGSYPIGIIKGEGLEQVENEENIEYKAQKEGFASILEGRLSVLEMPIIESLDFKRSKNLADLGIERLQILNEESSMDAIAQGVELEIPYLVVKGNVGPATIVSKELKINGQIHARASLSAEEATLLFLKGSLKASRAQVKFCESAHLVVEELKASYLGGTTTFFEEAEVERLGSNNTLHIGKSLRLKEVMGKGNVLAFDPFASKKSKRQLDWLNHQREFFEEVTRGGHWREREIHQERVRIKLFLEEIQSRQTLIEGMGEAVARELLKAQSSQELRLRRNERILEAMRHSKERLERLKEEINTLKERVLGITLECQEGIGEENTILFRLPSGESLEFIPPYPLGRVGLVKTEEGEYEVSYERLFKGAKPQGGGVS</sequence>
<dbReference type="RefSeq" id="WP_011138430.1">
    <property type="nucleotide sequence ID" value="NC_005090.1"/>
</dbReference>
<dbReference type="AlphaFoldDB" id="Q7MSG0"/>
<gene>
    <name evidence="2" type="ordered locus">WS0492</name>
</gene>
<dbReference type="EMBL" id="BX571658">
    <property type="protein sequence ID" value="CAE09630.1"/>
    <property type="molecule type" value="Genomic_DNA"/>
</dbReference>
<dbReference type="STRING" id="273121.WS0492"/>
<accession>Q7MSG0</accession>
<evidence type="ECO:0000313" key="3">
    <source>
        <dbReference type="Proteomes" id="UP000000422"/>
    </source>
</evidence>
<dbReference type="Proteomes" id="UP000000422">
    <property type="component" value="Chromosome"/>
</dbReference>
<dbReference type="KEGG" id="wsu:WS0492"/>
<dbReference type="HOGENOM" id="CLU_451227_0_0_7"/>
<protein>
    <recommendedName>
        <fullName evidence="4">DUF342 domain-containing protein</fullName>
    </recommendedName>
</protein>
<evidence type="ECO:0008006" key="4">
    <source>
        <dbReference type="Google" id="ProtNLM"/>
    </source>
</evidence>
<name>Q7MSG0_WOLSU</name>
<organism evidence="3">
    <name type="scientific">Wolinella succinogenes (strain ATCC 29543 / DSM 1740 / CCUG 13145 / JCM 31913 / LMG 7466 / NCTC 11488 / FDC 602W)</name>
    <name type="common">Vibrio succinogenes</name>
    <dbReference type="NCBI Taxonomy" id="273121"/>
    <lineage>
        <taxon>Bacteria</taxon>
        <taxon>Pseudomonadati</taxon>
        <taxon>Campylobacterota</taxon>
        <taxon>Epsilonproteobacteria</taxon>
        <taxon>Campylobacterales</taxon>
        <taxon>Helicobacteraceae</taxon>
        <taxon>Wolinella</taxon>
    </lineage>
</organism>
<evidence type="ECO:0000256" key="1">
    <source>
        <dbReference type="SAM" id="Coils"/>
    </source>
</evidence>
<evidence type="ECO:0000313" key="2">
    <source>
        <dbReference type="EMBL" id="CAE09630.1"/>
    </source>
</evidence>